<evidence type="ECO:0008006" key="4">
    <source>
        <dbReference type="Google" id="ProtNLM"/>
    </source>
</evidence>
<dbReference type="Gene3D" id="6.10.140.1340">
    <property type="match status" value="1"/>
</dbReference>
<keyword evidence="3" id="KW-1185">Reference proteome</keyword>
<gene>
    <name evidence="2" type="ORF">TH63_07580</name>
</gene>
<evidence type="ECO:0000313" key="3">
    <source>
        <dbReference type="Proteomes" id="UP000036458"/>
    </source>
</evidence>
<dbReference type="Proteomes" id="UP000036458">
    <property type="component" value="Chromosome"/>
</dbReference>
<evidence type="ECO:0000313" key="2">
    <source>
        <dbReference type="EMBL" id="AKQ45538.1"/>
    </source>
</evidence>
<dbReference type="OrthoDB" id="9799383at2"/>
<protein>
    <recommendedName>
        <fullName evidence="4">DUF2892 domain-containing protein</fullName>
    </recommendedName>
</protein>
<dbReference type="RefSeq" id="WP_048920418.1">
    <property type="nucleotide sequence ID" value="NZ_CP010777.1"/>
</dbReference>
<dbReference type="EMBL" id="CP010777">
    <property type="protein sequence ID" value="AKQ45538.1"/>
    <property type="molecule type" value="Genomic_DNA"/>
</dbReference>
<dbReference type="KEGG" id="ruf:TH63_07580"/>
<dbReference type="STRING" id="1379910.TH63_07580"/>
<sequence>MALTSKPEHDRVRESTPNAINQQIDDDMLSNIAYYGSKSKKSIKKRLKELDKEWAIERVLEVNASTLALTGLVLGATKDKRWLIMPGIVLSFLMQHGLQGWCPPLAIFRKLNYRTRKEIDEERNALKALRGDYKSIHKNTAAETVLDIVRAYGRL</sequence>
<proteinExistence type="predicted"/>
<accession>A0A0H4VJK1</accession>
<name>A0A0H4VJK1_9BACT</name>
<feature type="region of interest" description="Disordered" evidence="1">
    <location>
        <begin position="1"/>
        <end position="20"/>
    </location>
</feature>
<organism evidence="2 3">
    <name type="scientific">Rufibacter radiotolerans</name>
    <dbReference type="NCBI Taxonomy" id="1379910"/>
    <lineage>
        <taxon>Bacteria</taxon>
        <taxon>Pseudomonadati</taxon>
        <taxon>Bacteroidota</taxon>
        <taxon>Cytophagia</taxon>
        <taxon>Cytophagales</taxon>
        <taxon>Hymenobacteraceae</taxon>
        <taxon>Rufibacter</taxon>
    </lineage>
</organism>
<evidence type="ECO:0000256" key="1">
    <source>
        <dbReference type="SAM" id="MobiDB-lite"/>
    </source>
</evidence>
<dbReference type="PATRIC" id="fig|1379910.4.peg.1658"/>
<feature type="compositionally biased region" description="Basic and acidic residues" evidence="1">
    <location>
        <begin position="1"/>
        <end position="14"/>
    </location>
</feature>
<reference evidence="2 3" key="1">
    <citation type="submission" date="2015-01" db="EMBL/GenBank/DDBJ databases">
        <title>Rufibacter sp./DG31D/ whole genome sequencing.</title>
        <authorList>
            <person name="Kim M.K."/>
            <person name="Srinivasan S."/>
            <person name="Lee J.-J."/>
        </authorList>
    </citation>
    <scope>NUCLEOTIDE SEQUENCE [LARGE SCALE GENOMIC DNA]</scope>
    <source>
        <strain evidence="2 3">DG31D</strain>
    </source>
</reference>
<dbReference type="AlphaFoldDB" id="A0A0H4VJK1"/>